<accession>A0A3G8Y0C2</accession>
<evidence type="ECO:0000313" key="2">
    <source>
        <dbReference type="Proteomes" id="UP000281810"/>
    </source>
</evidence>
<dbReference type="RefSeq" id="WP_124800986.1">
    <property type="nucleotide sequence ID" value="NZ_CP034161.1"/>
</dbReference>
<proteinExistence type="predicted"/>
<name>A0A3G8Y0C2_9FLAO</name>
<dbReference type="EMBL" id="CP034161">
    <property type="protein sequence ID" value="AZI38650.1"/>
    <property type="molecule type" value="Genomic_DNA"/>
</dbReference>
<keyword evidence="2" id="KW-1185">Reference proteome</keyword>
<dbReference type="Proteomes" id="UP000281810">
    <property type="component" value="Chromosome"/>
</dbReference>
<evidence type="ECO:0000313" key="1">
    <source>
        <dbReference type="EMBL" id="AZI38650.1"/>
    </source>
</evidence>
<dbReference type="AlphaFoldDB" id="A0A3G8Y0C2"/>
<organism evidence="1 2">
    <name type="scientific">Epilithonimonas vandammei</name>
    <dbReference type="NCBI Taxonomy" id="2487072"/>
    <lineage>
        <taxon>Bacteria</taxon>
        <taxon>Pseudomonadati</taxon>
        <taxon>Bacteroidota</taxon>
        <taxon>Flavobacteriia</taxon>
        <taxon>Flavobacteriales</taxon>
        <taxon>Weeksellaceae</taxon>
        <taxon>Chryseobacterium group</taxon>
        <taxon>Epilithonimonas</taxon>
    </lineage>
</organism>
<sequence length="443" mass="51230">MNDQLDFLKCYYRPAFFKIKIDLPFEFKNLKELTDGTLSLYLHEYIHFIQDISTIYGLVNISTINYYIQDCASRIYRENNKEFKVPLKLSPREGDYGYSNFCLQPIYLGSKINPKRKKIELVSYKYGSQVFNDKNEKVNIIKVTLNDAKLNTNFEVSLGGILITEGMAYLSERYVYSEILQSQGANVQADEYPYLVVEKIAQKIYPELAQYTILLIAVCDCSLMTYHPGLSFIRAMEFLSKSKFIETNLDNDQIISKLYEVLSAFLKGNHFDFDVIVEQVRDSIKKNFKADVFNGNNQWIDVLFDRITIIRREYPQFIIDFLQGGNLKNNKDFAMFYLAFGSPLVVNSEDKGTVALPNQFNPENFQPHLFWAINQILKIFTNQSPTPCELKGFCKKSSELEGIDDITDERCDNAPWEKHTDLCPVGAIWRHWALAGFSPKTTS</sequence>
<gene>
    <name evidence="1" type="ORF">EIB74_01140</name>
</gene>
<dbReference type="OrthoDB" id="6402335at2"/>
<reference evidence="2" key="1">
    <citation type="submission" date="2018-11" db="EMBL/GenBank/DDBJ databases">
        <title>Proposal to divide the Flavobacteriaceae and reorganize its genera based on Amino Acid Identity values calculated from whole genome sequences.</title>
        <authorList>
            <person name="Nicholson A.C."/>
            <person name="Gulvik C.A."/>
            <person name="Whitney A.M."/>
            <person name="Humrighouse B.W."/>
            <person name="Bell M."/>
            <person name="Holmes B."/>
            <person name="Steigerwalt A.B."/>
            <person name="Villarma A."/>
            <person name="Sheth M."/>
            <person name="Batra D."/>
            <person name="Pryor J."/>
            <person name="Bernardet J.-F."/>
            <person name="Hugo C."/>
            <person name="Kampfer P."/>
            <person name="Newman J.D."/>
            <person name="McQuiston J.R."/>
        </authorList>
    </citation>
    <scope>NUCLEOTIDE SEQUENCE [LARGE SCALE GENOMIC DNA]</scope>
    <source>
        <strain evidence="2">F5649</strain>
    </source>
</reference>
<protein>
    <submittedName>
        <fullName evidence="1">Uncharacterized protein</fullName>
    </submittedName>
</protein>